<evidence type="ECO:0000256" key="7">
    <source>
        <dbReference type="ARBA" id="ARBA00023136"/>
    </source>
</evidence>
<dbReference type="InterPro" id="IPR018076">
    <property type="entry name" value="T2SS_GspF_dom"/>
</dbReference>
<dbReference type="EMBL" id="SMAL01000001">
    <property type="protein sequence ID" value="TCT16894.1"/>
    <property type="molecule type" value="Genomic_DNA"/>
</dbReference>
<name>A0A4R3MQ27_9FIRM</name>
<evidence type="ECO:0000256" key="8">
    <source>
        <dbReference type="SAM" id="Phobius"/>
    </source>
</evidence>
<dbReference type="Pfam" id="PF00482">
    <property type="entry name" value="T2SSF"/>
    <property type="match status" value="2"/>
</dbReference>
<proteinExistence type="inferred from homology"/>
<dbReference type="PANTHER" id="PTHR30012:SF0">
    <property type="entry name" value="TYPE II SECRETION SYSTEM PROTEIN F-RELATED"/>
    <property type="match status" value="1"/>
</dbReference>
<dbReference type="Proteomes" id="UP000294902">
    <property type="component" value="Unassembled WGS sequence"/>
</dbReference>
<dbReference type="InterPro" id="IPR003004">
    <property type="entry name" value="GspF/PilC"/>
</dbReference>
<evidence type="ECO:0000313" key="10">
    <source>
        <dbReference type="EMBL" id="TCT16894.1"/>
    </source>
</evidence>
<evidence type="ECO:0000256" key="1">
    <source>
        <dbReference type="ARBA" id="ARBA00004429"/>
    </source>
</evidence>
<comment type="subcellular location">
    <subcellularLocation>
        <location evidence="1">Cell inner membrane</location>
        <topology evidence="1">Multi-pass membrane protein</topology>
    </subcellularLocation>
</comment>
<reference evidence="10 11" key="1">
    <citation type="submission" date="2019-03" db="EMBL/GenBank/DDBJ databases">
        <title>Genomic Encyclopedia of Type Strains, Phase IV (KMG-IV): sequencing the most valuable type-strain genomes for metagenomic binning, comparative biology and taxonomic classification.</title>
        <authorList>
            <person name="Goeker M."/>
        </authorList>
    </citation>
    <scope>NUCLEOTIDE SEQUENCE [LARGE SCALE GENOMIC DNA]</scope>
    <source>
        <strain evidence="10 11">DSM 24629</strain>
    </source>
</reference>
<evidence type="ECO:0000256" key="4">
    <source>
        <dbReference type="ARBA" id="ARBA00022519"/>
    </source>
</evidence>
<evidence type="ECO:0000256" key="2">
    <source>
        <dbReference type="ARBA" id="ARBA00005745"/>
    </source>
</evidence>
<keyword evidence="5 8" id="KW-0812">Transmembrane</keyword>
<dbReference type="FunFam" id="1.20.81.30:FF:000001">
    <property type="entry name" value="Type II secretion system protein F"/>
    <property type="match status" value="2"/>
</dbReference>
<feature type="domain" description="Type II secretion system protein GspF" evidence="9">
    <location>
        <begin position="271"/>
        <end position="393"/>
    </location>
</feature>
<keyword evidence="6 8" id="KW-1133">Transmembrane helix</keyword>
<keyword evidence="11" id="KW-1185">Reference proteome</keyword>
<feature type="transmembrane region" description="Helical" evidence="8">
    <location>
        <begin position="222"/>
        <end position="239"/>
    </location>
</feature>
<dbReference type="Gene3D" id="1.20.81.30">
    <property type="entry name" value="Type II secretion system (T2SS), domain F"/>
    <property type="match status" value="2"/>
</dbReference>
<keyword evidence="7 8" id="KW-0472">Membrane</keyword>
<feature type="transmembrane region" description="Helical" evidence="8">
    <location>
        <begin position="374"/>
        <end position="395"/>
    </location>
</feature>
<protein>
    <submittedName>
        <fullName evidence="10">Type IV pilus assembly protein PilC</fullName>
    </submittedName>
</protein>
<evidence type="ECO:0000256" key="6">
    <source>
        <dbReference type="ARBA" id="ARBA00022989"/>
    </source>
</evidence>
<keyword evidence="3" id="KW-1003">Cell membrane</keyword>
<evidence type="ECO:0000313" key="11">
    <source>
        <dbReference type="Proteomes" id="UP000294902"/>
    </source>
</evidence>
<sequence>MGTYSYKALTRDGKNKKGTLEANNKDTAFSMIKENGWIPLSIAEQSVLNKDLNITFGTLVKVNELSLFCKQFVSILSAGLSVLDALDLLGEQTSNKYLKKAIVDIYGSVEKGNSLASSMANHPKIFPNLLVNMVDAGEMSGNLEIAFDRMATHFEKETKLKQTIKKATTYPIMVSIIAFIVVGVLVTFVVPSFVDMFDSAGMELPALTRILLSISSFIRHQWLFLILGSVGGLFALIYYSKSEQGKILISSIMLKLPLFGTLNIKVAASRFTRTLSTLLASGISLLEAIEIVAKLIDNHVVSKHLTDVKEQVSRGIPLSKPIKDEKIFPPMVTHMVKVGEDTGTLEETLNKVADFYDSDVETAVAQLTTMLEPLIIVILAVVVGFIVLSIIQPMFQMYDTFNHV</sequence>
<organism evidence="10 11">
    <name type="scientific">Natranaerovirga pectinivora</name>
    <dbReference type="NCBI Taxonomy" id="682400"/>
    <lineage>
        <taxon>Bacteria</taxon>
        <taxon>Bacillati</taxon>
        <taxon>Bacillota</taxon>
        <taxon>Clostridia</taxon>
        <taxon>Lachnospirales</taxon>
        <taxon>Natranaerovirgaceae</taxon>
        <taxon>Natranaerovirga</taxon>
    </lineage>
</organism>
<dbReference type="PRINTS" id="PR00812">
    <property type="entry name" value="BCTERIALGSPF"/>
</dbReference>
<dbReference type="GO" id="GO:0005886">
    <property type="term" value="C:plasma membrane"/>
    <property type="evidence" value="ECO:0007669"/>
    <property type="project" value="UniProtKB-SubCell"/>
</dbReference>
<dbReference type="PANTHER" id="PTHR30012">
    <property type="entry name" value="GENERAL SECRETION PATHWAY PROTEIN"/>
    <property type="match status" value="1"/>
</dbReference>
<evidence type="ECO:0000256" key="5">
    <source>
        <dbReference type="ARBA" id="ARBA00022692"/>
    </source>
</evidence>
<gene>
    <name evidence="10" type="ORF">EDC18_101190</name>
</gene>
<feature type="transmembrane region" description="Helical" evidence="8">
    <location>
        <begin position="170"/>
        <end position="194"/>
    </location>
</feature>
<dbReference type="RefSeq" id="WP_132249336.1">
    <property type="nucleotide sequence ID" value="NZ_SMAL01000001.1"/>
</dbReference>
<dbReference type="OrthoDB" id="9805682at2"/>
<comment type="caution">
    <text evidence="10">The sequence shown here is derived from an EMBL/GenBank/DDBJ whole genome shotgun (WGS) entry which is preliminary data.</text>
</comment>
<evidence type="ECO:0000256" key="3">
    <source>
        <dbReference type="ARBA" id="ARBA00022475"/>
    </source>
</evidence>
<dbReference type="AlphaFoldDB" id="A0A4R3MQ27"/>
<comment type="similarity">
    <text evidence="2">Belongs to the GSP F family.</text>
</comment>
<evidence type="ECO:0000259" key="9">
    <source>
        <dbReference type="Pfam" id="PF00482"/>
    </source>
</evidence>
<accession>A0A4R3MQ27</accession>
<dbReference type="InterPro" id="IPR042094">
    <property type="entry name" value="T2SS_GspF_sf"/>
</dbReference>
<keyword evidence="4" id="KW-0997">Cell inner membrane</keyword>
<feature type="domain" description="Type II secretion system protein GspF" evidence="9">
    <location>
        <begin position="68"/>
        <end position="191"/>
    </location>
</feature>